<dbReference type="WBParaSite" id="PDA_v2.g27179.t1">
    <property type="protein sequence ID" value="PDA_v2.g27179.t1"/>
    <property type="gene ID" value="PDA_v2.g27179"/>
</dbReference>
<feature type="coiled-coil region" evidence="1">
    <location>
        <begin position="225"/>
        <end position="259"/>
    </location>
</feature>
<dbReference type="AlphaFoldDB" id="A0A914Q6T2"/>
<evidence type="ECO:0000313" key="4">
    <source>
        <dbReference type="WBParaSite" id="PDA_v2.g27179.t1"/>
    </source>
</evidence>
<keyword evidence="2" id="KW-1133">Transmembrane helix</keyword>
<dbReference type="Proteomes" id="UP000887578">
    <property type="component" value="Unplaced"/>
</dbReference>
<reference evidence="4" key="1">
    <citation type="submission" date="2022-11" db="UniProtKB">
        <authorList>
            <consortium name="WormBaseParasite"/>
        </authorList>
    </citation>
    <scope>IDENTIFICATION</scope>
</reference>
<proteinExistence type="predicted"/>
<feature type="transmembrane region" description="Helical" evidence="2">
    <location>
        <begin position="15"/>
        <end position="33"/>
    </location>
</feature>
<keyword evidence="2" id="KW-0812">Transmembrane</keyword>
<keyword evidence="3" id="KW-1185">Reference proteome</keyword>
<keyword evidence="2" id="KW-0472">Membrane</keyword>
<evidence type="ECO:0000313" key="3">
    <source>
        <dbReference type="Proteomes" id="UP000887578"/>
    </source>
</evidence>
<evidence type="ECO:0000256" key="2">
    <source>
        <dbReference type="SAM" id="Phobius"/>
    </source>
</evidence>
<name>A0A914Q6T2_9BILA</name>
<keyword evidence="1" id="KW-0175">Coiled coil</keyword>
<sequence length="270" mass="31273">MFVFIETAIVFRRKVLCFAALFPLFLLPIFFYFTCQRVKKIDIPSKCYDADLLPHTEYLALKQEYQRAFEGQILIHKKGFPADMSAEDKMDMCKSYEEIIKTVGKILDKQDDIRFKCSWKMTLGYIKIPAIYMDDKIQEDKNEKIDNQENINGNDFVESGITSFSLETKSTEALQNQKPFVSQSFPPSEVSTVNHKNEFGVGEKMDMEKFFENFKILGNQIAEIKSAKEASEEKMKKKLGALENQFAKTQAENETFKETIEKILESQSVF</sequence>
<accession>A0A914Q6T2</accession>
<evidence type="ECO:0000256" key="1">
    <source>
        <dbReference type="SAM" id="Coils"/>
    </source>
</evidence>
<organism evidence="3 4">
    <name type="scientific">Panagrolaimus davidi</name>
    <dbReference type="NCBI Taxonomy" id="227884"/>
    <lineage>
        <taxon>Eukaryota</taxon>
        <taxon>Metazoa</taxon>
        <taxon>Ecdysozoa</taxon>
        <taxon>Nematoda</taxon>
        <taxon>Chromadorea</taxon>
        <taxon>Rhabditida</taxon>
        <taxon>Tylenchina</taxon>
        <taxon>Panagrolaimomorpha</taxon>
        <taxon>Panagrolaimoidea</taxon>
        <taxon>Panagrolaimidae</taxon>
        <taxon>Panagrolaimus</taxon>
    </lineage>
</organism>
<protein>
    <submittedName>
        <fullName evidence="4">Transmembrane protein</fullName>
    </submittedName>
</protein>